<reference evidence="1 2" key="1">
    <citation type="journal article" date="2015" name="Antonie Van Leeuwenhoek">
        <title>Tamlana nanhaiensis sp. nov., isolated from surface seawater collected from the South China Sea.</title>
        <authorList>
            <person name="Liu X."/>
            <person name="Lai Q."/>
            <person name="Du Y."/>
            <person name="Li G."/>
            <person name="Sun F."/>
            <person name="Shao Z."/>
        </authorList>
    </citation>
    <scope>NUCLEOTIDE SEQUENCE [LARGE SCALE GENOMIC DNA]</scope>
    <source>
        <strain evidence="1 2">FHC16</strain>
    </source>
</reference>
<dbReference type="SUPFAM" id="SSF48208">
    <property type="entry name" value="Six-hairpin glycosidases"/>
    <property type="match status" value="1"/>
</dbReference>
<accession>A0A0D7W6T0</accession>
<comment type="caution">
    <text evidence="1">The sequence shown here is derived from an EMBL/GenBank/DDBJ whole genome shotgun (WGS) entry which is preliminary data.</text>
</comment>
<gene>
    <name evidence="1" type="ORF">PK35_03045</name>
</gene>
<protein>
    <recommendedName>
        <fullName evidence="3">Glycosyl hydrolase family 95 N-terminal domain-containing protein</fullName>
    </recommendedName>
</protein>
<dbReference type="AlphaFoldDB" id="A0A0D7W6T0"/>
<organism evidence="1 2">
    <name type="scientific">Neotamlana nanhaiensis</name>
    <dbReference type="NCBI Taxonomy" id="1382798"/>
    <lineage>
        <taxon>Bacteria</taxon>
        <taxon>Pseudomonadati</taxon>
        <taxon>Bacteroidota</taxon>
        <taxon>Flavobacteriia</taxon>
        <taxon>Flavobacteriales</taxon>
        <taxon>Flavobacteriaceae</taxon>
        <taxon>Neotamlana</taxon>
    </lineage>
</organism>
<sequence length="720" mass="81936">MKKINIILLALSIVFLWSCKEKPTGTLEIADKIDRKAVATRHNVKITAIDTLGSLNVGNGKFSYTVDVTGMQSFPEFYANGVPLGTQSEWGWHTTPNTENFSHGETLKAYNFNGDKNSLYAIQNRSDERAMAAADYFRMNPHRLQLGNVGLQIVKADGSIAQPQDLKDINQELNVYTGKITSEFTVEGEKVSVVTYANFDDDGIAVKIASKLLDEGRIQLKLRFPYPTNEFADRGVNYQDSEKHETTVKASGKTFQFTRTLDDDVYYVSTTLNSNANINEVEKHYFTISPEKNNEELEVYVSFSEEKQSNPVTFSKVEANSITTWNTFWQSGGAVDFSECTDPRAFEIERRVVLSQYLTRSQCAGNFPVQETGLTYNSWYGKPHMEMYWWHAAHYALWGRTELIEQSIDWYFTAFDGAKDIAKRQGYKGVRWQKMTDHQAGEAPSNVGAFLLWQQPHVIYLAELIYRNNPTQANLEKYKTLIFETADFMASFPTYDAETDRYNLGKGVIPAQECFDKTETFNPPMELSYWKWALQKAQEWRKRLNLEPNNDWQTIIDKLVPMAEKDGVYLVAESVPNSYSETSEHTIDHPAVLGAISFLPHNNYIDLETMNKTFDVVDSVWTWHHTWGWDFPLEAMAATRLNRPEDAVKGLLRDEITNTYLPSGHNYQTPRLTLYLPGNGGVLSAVALMCAGYDGNTVENPGFPKDGKWNVKWEGLKPMP</sequence>
<evidence type="ECO:0000313" key="1">
    <source>
        <dbReference type="EMBL" id="KJD34830.1"/>
    </source>
</evidence>
<evidence type="ECO:0008006" key="3">
    <source>
        <dbReference type="Google" id="ProtNLM"/>
    </source>
</evidence>
<dbReference type="RefSeq" id="WP_044625254.1">
    <property type="nucleotide sequence ID" value="NZ_JTDV01000001.1"/>
</dbReference>
<dbReference type="InterPro" id="IPR008928">
    <property type="entry name" value="6-hairpin_glycosidase_sf"/>
</dbReference>
<dbReference type="Gene3D" id="1.50.10.10">
    <property type="match status" value="1"/>
</dbReference>
<evidence type="ECO:0000313" key="2">
    <source>
        <dbReference type="Proteomes" id="UP000032361"/>
    </source>
</evidence>
<name>A0A0D7W6T0_9FLAO</name>
<dbReference type="PATRIC" id="fig|1382798.3.peg.620"/>
<dbReference type="InterPro" id="IPR012341">
    <property type="entry name" value="6hp_glycosidase-like_sf"/>
</dbReference>
<dbReference type="STRING" id="1382798.PK35_03045"/>
<dbReference type="GO" id="GO:0005975">
    <property type="term" value="P:carbohydrate metabolic process"/>
    <property type="evidence" value="ECO:0007669"/>
    <property type="project" value="InterPro"/>
</dbReference>
<keyword evidence="2" id="KW-1185">Reference proteome</keyword>
<dbReference type="OrthoDB" id="127395at2"/>
<dbReference type="Proteomes" id="UP000032361">
    <property type="component" value="Unassembled WGS sequence"/>
</dbReference>
<dbReference type="EMBL" id="JTDV01000001">
    <property type="protein sequence ID" value="KJD34830.1"/>
    <property type="molecule type" value="Genomic_DNA"/>
</dbReference>
<proteinExistence type="predicted"/>